<comment type="subcellular location">
    <subcellularLocation>
        <location evidence="1">Secreted</location>
    </subcellularLocation>
</comment>
<dbReference type="InterPro" id="IPR002509">
    <property type="entry name" value="NODB_dom"/>
</dbReference>
<proteinExistence type="predicted"/>
<dbReference type="STRING" id="1548.CSCA_4019"/>
<dbReference type="AlphaFoldDB" id="A0A0E3M7W9"/>
<sequence length="313" mass="36049">MNRNYKKLTLLMVIVLMIGVLSYNFINGKNAKSHSEKTTKQQVSDTKEISASKEKNETSQNNEKDREFKDGVLKYNDKSIPVIMYHSIDYEAGNELRVPKEKFREQMKYLKDNGYTTLTLGELYNFMSNNKPVPEKSIVLTFDDGYKDNYENAYPVLKEFGFKATIFIITNCIDKDKGFLTSAQLKEMQHNGIDIESHTLNHDKLSELPYDKQLETLKGSKEFLDKLLNKKVKYIGYPYGKCNKDTVKAANDAGYVMAFTTESGWSNKSQGIYTLNRVYISANHDIKEFERRISDLNYNVSTNTISKKKVKGQ</sequence>
<dbReference type="GO" id="GO:0005975">
    <property type="term" value="P:carbohydrate metabolic process"/>
    <property type="evidence" value="ECO:0007669"/>
    <property type="project" value="InterPro"/>
</dbReference>
<evidence type="ECO:0000313" key="6">
    <source>
        <dbReference type="Proteomes" id="UP000033115"/>
    </source>
</evidence>
<name>A0A0E3M7W9_CLOSL</name>
<dbReference type="Pfam" id="PF01522">
    <property type="entry name" value="Polysacc_deac_1"/>
    <property type="match status" value="1"/>
</dbReference>
<accession>A0A0E3M7W9</accession>
<keyword evidence="2" id="KW-0732">Signal</keyword>
<dbReference type="Gene3D" id="3.20.20.370">
    <property type="entry name" value="Glycoside hydrolase/deacetylase"/>
    <property type="match status" value="1"/>
</dbReference>
<dbReference type="EMBL" id="CP009933">
    <property type="protein sequence ID" value="AKA71144.1"/>
    <property type="molecule type" value="Genomic_DNA"/>
</dbReference>
<feature type="region of interest" description="Disordered" evidence="3">
    <location>
        <begin position="31"/>
        <end position="68"/>
    </location>
</feature>
<feature type="compositionally biased region" description="Basic and acidic residues" evidence="3">
    <location>
        <begin position="33"/>
        <end position="68"/>
    </location>
</feature>
<dbReference type="HOGENOM" id="CLU_030024_2_0_9"/>
<evidence type="ECO:0000256" key="2">
    <source>
        <dbReference type="ARBA" id="ARBA00022729"/>
    </source>
</evidence>
<evidence type="ECO:0000256" key="3">
    <source>
        <dbReference type="SAM" id="MobiDB-lite"/>
    </source>
</evidence>
<protein>
    <submittedName>
        <fullName evidence="5">Polysaccharide deacetylase</fullName>
    </submittedName>
</protein>
<dbReference type="GO" id="GO:0016810">
    <property type="term" value="F:hydrolase activity, acting on carbon-nitrogen (but not peptide) bonds"/>
    <property type="evidence" value="ECO:0007669"/>
    <property type="project" value="InterPro"/>
</dbReference>
<gene>
    <name evidence="5" type="ORF">CSCA_4019</name>
</gene>
<dbReference type="GO" id="GO:0005576">
    <property type="term" value="C:extracellular region"/>
    <property type="evidence" value="ECO:0007669"/>
    <property type="project" value="UniProtKB-SubCell"/>
</dbReference>
<dbReference type="PROSITE" id="PS51677">
    <property type="entry name" value="NODB"/>
    <property type="match status" value="1"/>
</dbReference>
<dbReference type="InterPro" id="IPR011330">
    <property type="entry name" value="Glyco_hydro/deAcase_b/a-brl"/>
</dbReference>
<dbReference type="KEGG" id="csq:CSCA_4019"/>
<feature type="domain" description="NodB homology" evidence="4">
    <location>
        <begin position="136"/>
        <end position="313"/>
    </location>
</feature>
<evidence type="ECO:0000256" key="1">
    <source>
        <dbReference type="ARBA" id="ARBA00004613"/>
    </source>
</evidence>
<dbReference type="SUPFAM" id="SSF88713">
    <property type="entry name" value="Glycoside hydrolase/deacetylase"/>
    <property type="match status" value="1"/>
</dbReference>
<organism evidence="5 6">
    <name type="scientific">Clostridium scatologenes</name>
    <dbReference type="NCBI Taxonomy" id="1548"/>
    <lineage>
        <taxon>Bacteria</taxon>
        <taxon>Bacillati</taxon>
        <taxon>Bacillota</taxon>
        <taxon>Clostridia</taxon>
        <taxon>Eubacteriales</taxon>
        <taxon>Clostridiaceae</taxon>
        <taxon>Clostridium</taxon>
    </lineage>
</organism>
<reference evidence="5 6" key="1">
    <citation type="journal article" date="2015" name="J. Biotechnol.">
        <title>Complete genome sequence of a malodorant-producing acetogen, Clostridium scatologenes ATCC 25775(T).</title>
        <authorList>
            <person name="Zhu Z."/>
            <person name="Guo T."/>
            <person name="Zheng H."/>
            <person name="Song T."/>
            <person name="Ouyang P."/>
            <person name="Xie J."/>
        </authorList>
    </citation>
    <scope>NUCLEOTIDE SEQUENCE [LARGE SCALE GENOMIC DNA]</scope>
    <source>
        <strain evidence="5 6">ATCC 25775</strain>
    </source>
</reference>
<dbReference type="Proteomes" id="UP000033115">
    <property type="component" value="Chromosome"/>
</dbReference>
<keyword evidence="6" id="KW-1185">Reference proteome</keyword>
<dbReference type="CDD" id="cd10918">
    <property type="entry name" value="CE4_NodB_like_5s_6s"/>
    <property type="match status" value="1"/>
</dbReference>
<evidence type="ECO:0000313" key="5">
    <source>
        <dbReference type="EMBL" id="AKA71144.1"/>
    </source>
</evidence>
<dbReference type="PANTHER" id="PTHR34216">
    <property type="match status" value="1"/>
</dbReference>
<dbReference type="PANTHER" id="PTHR34216:SF3">
    <property type="entry name" value="POLY-BETA-1,6-N-ACETYL-D-GLUCOSAMINE N-DEACETYLASE"/>
    <property type="match status" value="1"/>
</dbReference>
<dbReference type="RefSeq" id="WP_029161180.1">
    <property type="nucleotide sequence ID" value="NZ_CP009933.1"/>
</dbReference>
<dbReference type="InterPro" id="IPR051398">
    <property type="entry name" value="Polysacch_Deacetylase"/>
</dbReference>
<evidence type="ECO:0000259" key="4">
    <source>
        <dbReference type="PROSITE" id="PS51677"/>
    </source>
</evidence>